<dbReference type="InterPro" id="IPR050110">
    <property type="entry name" value="Glyoxalase_II_hydrolase"/>
</dbReference>
<reference evidence="9 10" key="1">
    <citation type="submission" date="2016-12" db="EMBL/GenBank/DDBJ databases">
        <title>Isolation and genomic insights into novel planktonic Zetaproteobacteria from stratified waters of the Chesapeake Bay.</title>
        <authorList>
            <person name="McAllister S.M."/>
            <person name="Kato S."/>
            <person name="Chan C.S."/>
            <person name="Chiu B.K."/>
            <person name="Field E.K."/>
        </authorList>
    </citation>
    <scope>NUCLEOTIDE SEQUENCE [LARGE SCALE GENOMIC DNA]</scope>
    <source>
        <strain evidence="9 10">CP-5</strain>
    </source>
</reference>
<comment type="cofactor">
    <cofactor evidence="7">
        <name>Zn(2+)</name>
        <dbReference type="ChEBI" id="CHEBI:29105"/>
    </cofactor>
    <text evidence="7">Binds 2 Zn(2+) ions per subunit.</text>
</comment>
<feature type="binding site" evidence="7">
    <location>
        <position position="67"/>
    </location>
    <ligand>
        <name>Zn(2+)</name>
        <dbReference type="ChEBI" id="CHEBI:29105"/>
        <label>2</label>
    </ligand>
</feature>
<dbReference type="InterPro" id="IPR036866">
    <property type="entry name" value="RibonucZ/Hydroxyglut_hydro"/>
</dbReference>
<dbReference type="HAMAP" id="MF_01374">
    <property type="entry name" value="Glyoxalase_2"/>
    <property type="match status" value="1"/>
</dbReference>
<comment type="function">
    <text evidence="7">Thiolesterase that catalyzes the hydrolysis of S-D-lactoyl-glutathione to form glutathione and D-lactic acid.</text>
</comment>
<dbReference type="CDD" id="cd07723">
    <property type="entry name" value="hydroxyacylglutathione_hydrolase_MBL-fold"/>
    <property type="match status" value="1"/>
</dbReference>
<dbReference type="GO" id="GO:0004416">
    <property type="term" value="F:hydroxyacylglutathione hydrolase activity"/>
    <property type="evidence" value="ECO:0007669"/>
    <property type="project" value="UniProtKB-UniRule"/>
</dbReference>
<feature type="binding site" evidence="7">
    <location>
        <position position="175"/>
    </location>
    <ligand>
        <name>Zn(2+)</name>
        <dbReference type="ChEBI" id="CHEBI:29105"/>
        <label>2</label>
    </ligand>
</feature>
<evidence type="ECO:0000256" key="7">
    <source>
        <dbReference type="HAMAP-Rule" id="MF_01374"/>
    </source>
</evidence>
<comment type="similarity">
    <text evidence="3 7">Belongs to the metallo-beta-lactamase superfamily. Glyoxalase II family.</text>
</comment>
<keyword evidence="10" id="KW-1185">Reference proteome</keyword>
<dbReference type="RefSeq" id="WP_100276984.1">
    <property type="nucleotide sequence ID" value="NZ_CP018799.1"/>
</dbReference>
<keyword evidence="6 7" id="KW-0862">Zinc</keyword>
<evidence type="ECO:0000256" key="1">
    <source>
        <dbReference type="ARBA" id="ARBA00001623"/>
    </source>
</evidence>
<dbReference type="SUPFAM" id="SSF56281">
    <property type="entry name" value="Metallo-hydrolase/oxidoreductase"/>
    <property type="match status" value="1"/>
</dbReference>
<protein>
    <recommendedName>
        <fullName evidence="7">Hydroxyacylglutathione hydrolase</fullName>
        <ecNumber evidence="7">3.1.2.6</ecNumber>
    </recommendedName>
    <alternativeName>
        <fullName evidence="7">Glyoxalase II</fullName>
        <shortName evidence="7">Glx II</shortName>
    </alternativeName>
</protein>
<accession>A0A2K8L269</accession>
<feature type="binding site" evidence="7">
    <location>
        <position position="137"/>
    </location>
    <ligand>
        <name>Zn(2+)</name>
        <dbReference type="ChEBI" id="CHEBI:29105"/>
        <label>1</label>
    </ligand>
</feature>
<feature type="binding site" evidence="7">
    <location>
        <position position="66"/>
    </location>
    <ligand>
        <name>Zn(2+)</name>
        <dbReference type="ChEBI" id="CHEBI:29105"/>
        <label>2</label>
    </ligand>
</feature>
<dbReference type="PANTHER" id="PTHR43705:SF1">
    <property type="entry name" value="HYDROXYACYLGLUTATHIONE HYDROLASE GLOB"/>
    <property type="match status" value="1"/>
</dbReference>
<feature type="binding site" evidence="7">
    <location>
        <position position="120"/>
    </location>
    <ligand>
        <name>Zn(2+)</name>
        <dbReference type="ChEBI" id="CHEBI:29105"/>
        <label>1</label>
    </ligand>
</feature>
<name>A0A2K8L269_MARES</name>
<organism evidence="9 10">
    <name type="scientific">Mariprofundus aestuarium</name>
    <dbReference type="NCBI Taxonomy" id="1921086"/>
    <lineage>
        <taxon>Bacteria</taxon>
        <taxon>Pseudomonadati</taxon>
        <taxon>Pseudomonadota</taxon>
        <taxon>Candidatius Mariprofundia</taxon>
        <taxon>Mariprofundales</taxon>
        <taxon>Mariprofundaceae</taxon>
        <taxon>Mariprofundus</taxon>
    </lineage>
</organism>
<dbReference type="InterPro" id="IPR017782">
    <property type="entry name" value="Hydroxyacylglutathione_Hdrlase"/>
</dbReference>
<evidence type="ECO:0000256" key="6">
    <source>
        <dbReference type="ARBA" id="ARBA00022833"/>
    </source>
</evidence>
<dbReference type="InterPro" id="IPR032282">
    <property type="entry name" value="HAGH_C"/>
</dbReference>
<dbReference type="SMART" id="SM00849">
    <property type="entry name" value="Lactamase_B"/>
    <property type="match status" value="1"/>
</dbReference>
<dbReference type="EMBL" id="CP018799">
    <property type="protein sequence ID" value="ATX79044.1"/>
    <property type="molecule type" value="Genomic_DNA"/>
</dbReference>
<feature type="binding site" evidence="7">
    <location>
        <position position="62"/>
    </location>
    <ligand>
        <name>Zn(2+)</name>
        <dbReference type="ChEBI" id="CHEBI:29105"/>
        <label>1</label>
    </ligand>
</feature>
<dbReference type="UniPathway" id="UPA00619">
    <property type="reaction ID" value="UER00676"/>
</dbReference>
<comment type="subunit">
    <text evidence="7">Monomer.</text>
</comment>
<dbReference type="Pfam" id="PF16123">
    <property type="entry name" value="HAGH_C"/>
    <property type="match status" value="1"/>
</dbReference>
<evidence type="ECO:0000259" key="8">
    <source>
        <dbReference type="SMART" id="SM00849"/>
    </source>
</evidence>
<dbReference type="Pfam" id="PF00753">
    <property type="entry name" value="Lactamase_B"/>
    <property type="match status" value="1"/>
</dbReference>
<dbReference type="InterPro" id="IPR001279">
    <property type="entry name" value="Metallo-B-lactamas"/>
</dbReference>
<evidence type="ECO:0000256" key="5">
    <source>
        <dbReference type="ARBA" id="ARBA00022801"/>
    </source>
</evidence>
<sequence length="262" mass="29260">MWSYRHQNFTVHQFPALKDNYIYLIDVHNSETLIAVDPAEAVSVSHYCNEMGVKLTHIINTHHHWDHTDGNKALKQKFDCLVIGAADDAHRIPELDIPVSEHAPPEIAGLNIKVLELPGHTSGHIAYLIDDALFCGDVLFGGGCGRIFEGTPAQMWSSLNQLAQLVGSTKVYCAHEYTLPNLRFALTVDPDNKALIERINHDSQARMDGQPTIPSTIALEVATNPFLRPLNRTFCSHYAKHAGFALNATLVFTDIRKRKDNF</sequence>
<keyword evidence="4 7" id="KW-0479">Metal-binding</keyword>
<keyword evidence="5 7" id="KW-0378">Hydrolase</keyword>
<dbReference type="EC" id="3.1.2.6" evidence="7"/>
<dbReference type="NCBIfam" id="TIGR03413">
    <property type="entry name" value="GSH_gloB"/>
    <property type="match status" value="1"/>
</dbReference>
<dbReference type="Gene3D" id="3.60.15.10">
    <property type="entry name" value="Ribonuclease Z/Hydroxyacylglutathione hydrolase-like"/>
    <property type="match status" value="1"/>
</dbReference>
<dbReference type="InterPro" id="IPR035680">
    <property type="entry name" value="Clx_II_MBL"/>
</dbReference>
<dbReference type="GO" id="GO:0019243">
    <property type="term" value="P:methylglyoxal catabolic process to D-lactate via S-lactoyl-glutathione"/>
    <property type="evidence" value="ECO:0007669"/>
    <property type="project" value="UniProtKB-UniRule"/>
</dbReference>
<evidence type="ECO:0000313" key="10">
    <source>
        <dbReference type="Proteomes" id="UP000231701"/>
    </source>
</evidence>
<feature type="binding site" evidence="7">
    <location>
        <position position="137"/>
    </location>
    <ligand>
        <name>Zn(2+)</name>
        <dbReference type="ChEBI" id="CHEBI:29105"/>
        <label>2</label>
    </ligand>
</feature>
<comment type="catalytic activity">
    <reaction evidence="1 7">
        <text>an S-(2-hydroxyacyl)glutathione + H2O = a 2-hydroxy carboxylate + glutathione + H(+)</text>
        <dbReference type="Rhea" id="RHEA:21864"/>
        <dbReference type="ChEBI" id="CHEBI:15377"/>
        <dbReference type="ChEBI" id="CHEBI:15378"/>
        <dbReference type="ChEBI" id="CHEBI:57925"/>
        <dbReference type="ChEBI" id="CHEBI:58896"/>
        <dbReference type="ChEBI" id="CHEBI:71261"/>
        <dbReference type="EC" id="3.1.2.6"/>
    </reaction>
</comment>
<evidence type="ECO:0000256" key="2">
    <source>
        <dbReference type="ARBA" id="ARBA00004963"/>
    </source>
</evidence>
<feature type="binding site" evidence="7">
    <location>
        <position position="64"/>
    </location>
    <ligand>
        <name>Zn(2+)</name>
        <dbReference type="ChEBI" id="CHEBI:29105"/>
        <label>1</label>
    </ligand>
</feature>
<dbReference type="OrthoDB" id="5290637at2"/>
<evidence type="ECO:0000313" key="9">
    <source>
        <dbReference type="EMBL" id="ATX79044.1"/>
    </source>
</evidence>
<evidence type="ECO:0000256" key="3">
    <source>
        <dbReference type="ARBA" id="ARBA00006759"/>
    </source>
</evidence>
<comment type="pathway">
    <text evidence="2 7">Secondary metabolite metabolism; methylglyoxal degradation; (R)-lactate from methylglyoxal: step 2/2.</text>
</comment>
<dbReference type="KEGG" id="maes:Ga0123461_0614"/>
<feature type="domain" description="Metallo-beta-lactamase" evidence="8">
    <location>
        <begin position="19"/>
        <end position="175"/>
    </location>
</feature>
<evidence type="ECO:0000256" key="4">
    <source>
        <dbReference type="ARBA" id="ARBA00022723"/>
    </source>
</evidence>
<gene>
    <name evidence="7" type="primary">gloB</name>
    <name evidence="9" type="ORF">Ga0123461_0614</name>
</gene>
<dbReference type="PIRSF" id="PIRSF005457">
    <property type="entry name" value="Glx"/>
    <property type="match status" value="1"/>
</dbReference>
<dbReference type="Proteomes" id="UP000231701">
    <property type="component" value="Chromosome"/>
</dbReference>
<dbReference type="PANTHER" id="PTHR43705">
    <property type="entry name" value="HYDROXYACYLGLUTATHIONE HYDROLASE"/>
    <property type="match status" value="1"/>
</dbReference>
<proteinExistence type="inferred from homology"/>
<dbReference type="AlphaFoldDB" id="A0A2K8L269"/>
<dbReference type="GO" id="GO:0046872">
    <property type="term" value="F:metal ion binding"/>
    <property type="evidence" value="ECO:0007669"/>
    <property type="project" value="UniProtKB-KW"/>
</dbReference>